<evidence type="ECO:0000256" key="3">
    <source>
        <dbReference type="ARBA" id="ARBA00022475"/>
    </source>
</evidence>
<dbReference type="InterPro" id="IPR049177">
    <property type="entry name" value="MgtC_SapB_SrpB_YhiD_N"/>
</dbReference>
<dbReference type="GO" id="GO:0005886">
    <property type="term" value="C:plasma membrane"/>
    <property type="evidence" value="ECO:0007669"/>
    <property type="project" value="UniProtKB-SubCell"/>
</dbReference>
<feature type="transmembrane region" description="Helical" evidence="7">
    <location>
        <begin position="121"/>
        <end position="138"/>
    </location>
</feature>
<keyword evidence="3" id="KW-1003">Cell membrane</keyword>
<accession>A0A926I6H8</accession>
<dbReference type="EMBL" id="JACRSV010000001">
    <property type="protein sequence ID" value="MBC8559004.1"/>
    <property type="molecule type" value="Genomic_DNA"/>
</dbReference>
<evidence type="ECO:0000256" key="5">
    <source>
        <dbReference type="ARBA" id="ARBA00022989"/>
    </source>
</evidence>
<evidence type="ECO:0000313" key="10">
    <source>
        <dbReference type="Proteomes" id="UP000610760"/>
    </source>
</evidence>
<comment type="similarity">
    <text evidence="2">Belongs to the MgtC/SapB family.</text>
</comment>
<evidence type="ECO:0000256" key="1">
    <source>
        <dbReference type="ARBA" id="ARBA00004651"/>
    </source>
</evidence>
<evidence type="ECO:0000256" key="4">
    <source>
        <dbReference type="ARBA" id="ARBA00022692"/>
    </source>
</evidence>
<dbReference type="PANTHER" id="PTHR33778:SF1">
    <property type="entry name" value="MAGNESIUM TRANSPORTER YHID-RELATED"/>
    <property type="match status" value="1"/>
</dbReference>
<proteinExistence type="inferred from homology"/>
<comment type="caution">
    <text evidence="9">The sequence shown here is derived from an EMBL/GenBank/DDBJ whole genome shotgun (WGS) entry which is preliminary data.</text>
</comment>
<feature type="domain" description="MgtC/SapB/SrpB/YhiD N-terminal" evidence="8">
    <location>
        <begin position="15"/>
        <end position="139"/>
    </location>
</feature>
<dbReference type="InterPro" id="IPR003416">
    <property type="entry name" value="MgtC/SapB/SrpB/YhiD_fam"/>
</dbReference>
<keyword evidence="6 7" id="KW-0472">Membrane</keyword>
<feature type="transmembrane region" description="Helical" evidence="7">
    <location>
        <begin position="74"/>
        <end position="92"/>
    </location>
</feature>
<dbReference type="PRINTS" id="PR01837">
    <property type="entry name" value="MGTCSAPBPROT"/>
</dbReference>
<feature type="transmembrane region" description="Helical" evidence="7">
    <location>
        <begin position="40"/>
        <end position="59"/>
    </location>
</feature>
<evidence type="ECO:0000256" key="2">
    <source>
        <dbReference type="ARBA" id="ARBA00009298"/>
    </source>
</evidence>
<dbReference type="PANTHER" id="PTHR33778">
    <property type="entry name" value="PROTEIN MGTC"/>
    <property type="match status" value="1"/>
</dbReference>
<keyword evidence="10" id="KW-1185">Reference proteome</keyword>
<keyword evidence="5 7" id="KW-1133">Transmembrane helix</keyword>
<name>A0A926I6H8_9FIRM</name>
<organism evidence="9 10">
    <name type="scientific">Fumia xinanensis</name>
    <dbReference type="NCBI Taxonomy" id="2763659"/>
    <lineage>
        <taxon>Bacteria</taxon>
        <taxon>Bacillati</taxon>
        <taxon>Bacillota</taxon>
        <taxon>Clostridia</taxon>
        <taxon>Eubacteriales</taxon>
        <taxon>Oscillospiraceae</taxon>
        <taxon>Fumia</taxon>
    </lineage>
</organism>
<dbReference type="Pfam" id="PF02308">
    <property type="entry name" value="MgtC"/>
    <property type="match status" value="1"/>
</dbReference>
<dbReference type="AlphaFoldDB" id="A0A926I6H8"/>
<dbReference type="Proteomes" id="UP000610760">
    <property type="component" value="Unassembled WGS sequence"/>
</dbReference>
<dbReference type="RefSeq" id="WP_249293898.1">
    <property type="nucleotide sequence ID" value="NZ_JACRSV010000001.1"/>
</dbReference>
<comment type="subcellular location">
    <subcellularLocation>
        <location evidence="1">Cell membrane</location>
        <topology evidence="1">Multi-pass membrane protein</topology>
    </subcellularLocation>
</comment>
<gene>
    <name evidence="9" type="ORF">H8710_02855</name>
</gene>
<feature type="transmembrane region" description="Helical" evidence="7">
    <location>
        <begin position="12"/>
        <end position="28"/>
    </location>
</feature>
<feature type="transmembrane region" description="Helical" evidence="7">
    <location>
        <begin position="97"/>
        <end position="115"/>
    </location>
</feature>
<sequence length="223" mass="24177">MQEFLLTQGEYILRMLLAAACGAGIGYERKNRLKEAGIRTHLIVALGAALTMMVSKYGFFDVVSEAIKLDPSRVAAQIVSGVGFLGAGMIFVRRQSVSGLTTAAGIWATAGVGMAVGSGMYIVGVAGTLMIILTQIVLHRKWFRTKMPVAEQFNVSLDDSSEAIDYLQSALSENQIEILNIKVKKTPGKGIDAKIYAKFPKEYEAAELLGLFKDNPHILSIDF</sequence>
<evidence type="ECO:0000313" key="9">
    <source>
        <dbReference type="EMBL" id="MBC8559004.1"/>
    </source>
</evidence>
<protein>
    <submittedName>
        <fullName evidence="9">MgtC/SapB family protein</fullName>
    </submittedName>
</protein>
<evidence type="ECO:0000256" key="6">
    <source>
        <dbReference type="ARBA" id="ARBA00023136"/>
    </source>
</evidence>
<keyword evidence="4 7" id="KW-0812">Transmembrane</keyword>
<reference evidence="9" key="1">
    <citation type="submission" date="2020-08" db="EMBL/GenBank/DDBJ databases">
        <title>Genome public.</title>
        <authorList>
            <person name="Liu C."/>
            <person name="Sun Q."/>
        </authorList>
    </citation>
    <scope>NUCLEOTIDE SEQUENCE</scope>
    <source>
        <strain evidence="9">NSJ-33</strain>
    </source>
</reference>
<evidence type="ECO:0000259" key="8">
    <source>
        <dbReference type="Pfam" id="PF02308"/>
    </source>
</evidence>
<evidence type="ECO:0000256" key="7">
    <source>
        <dbReference type="SAM" id="Phobius"/>
    </source>
</evidence>